<dbReference type="PANTHER" id="PTHR47331">
    <property type="entry name" value="PHD-TYPE DOMAIN-CONTAINING PROTEIN"/>
    <property type="match status" value="1"/>
</dbReference>
<proteinExistence type="predicted"/>
<feature type="compositionally biased region" description="Basic residues" evidence="1">
    <location>
        <begin position="218"/>
        <end position="244"/>
    </location>
</feature>
<feature type="compositionally biased region" description="Basic residues" evidence="1">
    <location>
        <begin position="37"/>
        <end position="46"/>
    </location>
</feature>
<comment type="caution">
    <text evidence="2">The sequence shown here is derived from an EMBL/GenBank/DDBJ whole genome shotgun (WGS) entry which is preliminary data.</text>
</comment>
<protein>
    <recommendedName>
        <fullName evidence="4">Peptidase aspartic putative domain-containing protein</fullName>
    </recommendedName>
</protein>
<organism evidence="2 3">
    <name type="scientific">Eumeta variegata</name>
    <name type="common">Bagworm moth</name>
    <name type="synonym">Eumeta japonica</name>
    <dbReference type="NCBI Taxonomy" id="151549"/>
    <lineage>
        <taxon>Eukaryota</taxon>
        <taxon>Metazoa</taxon>
        <taxon>Ecdysozoa</taxon>
        <taxon>Arthropoda</taxon>
        <taxon>Hexapoda</taxon>
        <taxon>Insecta</taxon>
        <taxon>Pterygota</taxon>
        <taxon>Neoptera</taxon>
        <taxon>Endopterygota</taxon>
        <taxon>Lepidoptera</taxon>
        <taxon>Glossata</taxon>
        <taxon>Ditrysia</taxon>
        <taxon>Tineoidea</taxon>
        <taxon>Psychidae</taxon>
        <taxon>Oiketicinae</taxon>
        <taxon>Eumeta</taxon>
    </lineage>
</organism>
<dbReference type="OrthoDB" id="10055784at2759"/>
<accession>A0A4C1ZVV0</accession>
<evidence type="ECO:0000313" key="3">
    <source>
        <dbReference type="Proteomes" id="UP000299102"/>
    </source>
</evidence>
<feature type="region of interest" description="Disordered" evidence="1">
    <location>
        <begin position="363"/>
        <end position="440"/>
    </location>
</feature>
<evidence type="ECO:0000313" key="2">
    <source>
        <dbReference type="EMBL" id="GBP90923.1"/>
    </source>
</evidence>
<evidence type="ECO:0000256" key="1">
    <source>
        <dbReference type="SAM" id="MobiDB-lite"/>
    </source>
</evidence>
<feature type="region of interest" description="Disordered" evidence="1">
    <location>
        <begin position="773"/>
        <end position="799"/>
    </location>
</feature>
<feature type="region of interest" description="Disordered" evidence="1">
    <location>
        <begin position="37"/>
        <end position="56"/>
    </location>
</feature>
<feature type="compositionally biased region" description="Basic residues" evidence="1">
    <location>
        <begin position="785"/>
        <end position="797"/>
    </location>
</feature>
<feature type="compositionally biased region" description="Basic and acidic residues" evidence="1">
    <location>
        <begin position="520"/>
        <end position="541"/>
    </location>
</feature>
<name>A0A4C1ZVV0_EUMVA</name>
<feature type="compositionally biased region" description="Basic and acidic residues" evidence="1">
    <location>
        <begin position="372"/>
        <end position="390"/>
    </location>
</feature>
<dbReference type="EMBL" id="BGZK01002125">
    <property type="protein sequence ID" value="GBP90923.1"/>
    <property type="molecule type" value="Genomic_DNA"/>
</dbReference>
<gene>
    <name evidence="2" type="ORF">EVAR_66267_1</name>
</gene>
<feature type="region of interest" description="Disordered" evidence="1">
    <location>
        <begin position="206"/>
        <end position="249"/>
    </location>
</feature>
<dbReference type="Proteomes" id="UP000299102">
    <property type="component" value="Unassembled WGS sequence"/>
</dbReference>
<dbReference type="PANTHER" id="PTHR47331:SF5">
    <property type="entry name" value="RIBONUCLEASE H"/>
    <property type="match status" value="1"/>
</dbReference>
<dbReference type="AlphaFoldDB" id="A0A4C1ZVV0"/>
<feature type="region of interest" description="Disordered" evidence="1">
    <location>
        <begin position="472"/>
        <end position="544"/>
    </location>
</feature>
<evidence type="ECO:0008006" key="4">
    <source>
        <dbReference type="Google" id="ProtNLM"/>
    </source>
</evidence>
<dbReference type="InterPro" id="IPR005312">
    <property type="entry name" value="DUF1759"/>
</dbReference>
<keyword evidence="3" id="KW-1185">Reference proteome</keyword>
<dbReference type="Pfam" id="PF03564">
    <property type="entry name" value="DUF1759"/>
    <property type="match status" value="1"/>
</dbReference>
<sequence>MSPLGCQYVIRTYWTDASTPAVAAGIVWLYGPKISGRRGSNKKRKQPAAGGEAQFNNDDGVSIRTLTSGGAIVLHIGQLRAGSEERRRRRFEERRPVGRCIRAALTFGASTSGLASSVGRASSNRAHKYFYHRAARVQAARVPPVVSSHSSGYTWRVHQRHTCRVASFPALRIGCVERRVASSVRPPRTASGVLASICAASRRYRPPAPRRACSRPSASRRYRAPPHRVGRAHVHRRLPRRSPPAHRESVSYLSRPRIVPYCEVASVATSPAVSLRTSARGSGEASCRPGLNRESVFASVRRKRTSVARRRVLIVHHRIGSSLIEEEKSPLKGRFIGEEYSSSTVRVNCFVAVVDSRRSEMVETRSTGCRGKKADDQPQEEMRVEPRDSPESPSVTENTTTAQMTHGEATVAEPSKSAVSTSSKRAPTVKSKTSRRRELARAKEECARALYEAAKARERLARAVKARIEADISSEEENEAASVTERSRERVRSWLETQPPRDASPPGGPSAPERQTTAVDSRDMRPELRVRSPPCPRKESPSRPAEITTVLRDETGAEVCTIGEQKNTEIEGIVTALKEIVKCLPRSQAQHQPSNSLHTVHEERKRSHKDIRDLPYFSGNHSDWLVFRTAYRQTAPYLEEIDNIVRLRKHIVGAAAEATKTLFINESSSQEIVDFLEQRYGAPDALVIAETNKLRALPKIGEEPHELYEFSAKVNGVVGTVKALDKTKQLNNPEIIHVAISKLPHALRLKWYSYYAQNTHDAPDIIKDVENKGTGRTQYAPGARRSSRHRLTQHRRPPAPGCSICREAHLASSCPRLLKADVDERWNLAKKSRVCFKCLRYRKFRHRCNLRPCGVDGCRRTHHPLLHSNKITGEESTTSHHEATTTLKAVVTSARHRSSSTLLKMIPVVIRGATATLSTFALLDEGSTVTLMEAAVAERVGATGPKEPFTIEGMAGARINANESRKISITIRGLHQKAEHPLVAHTVRDLHIAPQSIPDNIVEECEHLADIRSQITYASGTPTILLGQDNWHLIVTRGVRSGGLQQPAASFTELGWVLHGPCSRRGWRARVNLVQSREVEQEDSIEKLIKEHFALDNIGITPRRPKTDPEKRALDILDKENRRMTDGRFQTGLIWRKDDVDIPNNRNTALSHLHNLEKKTKA</sequence>
<feature type="compositionally biased region" description="Polar residues" evidence="1">
    <location>
        <begin position="391"/>
        <end position="404"/>
    </location>
</feature>
<reference evidence="2 3" key="1">
    <citation type="journal article" date="2019" name="Commun. Biol.">
        <title>The bagworm genome reveals a unique fibroin gene that provides high tensile strength.</title>
        <authorList>
            <person name="Kono N."/>
            <person name="Nakamura H."/>
            <person name="Ohtoshi R."/>
            <person name="Tomita M."/>
            <person name="Numata K."/>
            <person name="Arakawa K."/>
        </authorList>
    </citation>
    <scope>NUCLEOTIDE SEQUENCE [LARGE SCALE GENOMIC DNA]</scope>
</reference>